<accession>A0A8J3TUC8</accession>
<evidence type="ECO:0000256" key="2">
    <source>
        <dbReference type="ARBA" id="ARBA00023163"/>
    </source>
</evidence>
<dbReference type="Gene3D" id="1.10.10.1320">
    <property type="entry name" value="Anti-sigma factor, zinc-finger domain"/>
    <property type="match status" value="1"/>
</dbReference>
<feature type="domain" description="Putative zinc-finger" evidence="3">
    <location>
        <begin position="2"/>
        <end position="21"/>
    </location>
</feature>
<proteinExistence type="predicted"/>
<evidence type="ECO:0000313" key="4">
    <source>
        <dbReference type="EMBL" id="GII33115.1"/>
    </source>
</evidence>
<keyword evidence="2" id="KW-0804">Transcription</keyword>
<dbReference type="InterPro" id="IPR027383">
    <property type="entry name" value="Znf_put"/>
</dbReference>
<evidence type="ECO:0000313" key="5">
    <source>
        <dbReference type="Proteomes" id="UP000650628"/>
    </source>
</evidence>
<gene>
    <name evidence="4" type="ORF">Pmi06nite_65570</name>
</gene>
<dbReference type="Pfam" id="PF13490">
    <property type="entry name" value="zf-HC2"/>
    <property type="match status" value="1"/>
</dbReference>
<name>A0A8J3TUC8_9ACTN</name>
<comment type="caution">
    <text evidence="4">The sequence shown here is derived from an EMBL/GenBank/DDBJ whole genome shotgun (WGS) entry which is preliminary data.</text>
</comment>
<dbReference type="Proteomes" id="UP000650628">
    <property type="component" value="Unassembled WGS sequence"/>
</dbReference>
<reference evidence="4 5" key="1">
    <citation type="submission" date="2021-01" db="EMBL/GenBank/DDBJ databases">
        <title>Whole genome shotgun sequence of Planotetraspora mira NBRC 15435.</title>
        <authorList>
            <person name="Komaki H."/>
            <person name="Tamura T."/>
        </authorList>
    </citation>
    <scope>NUCLEOTIDE SEQUENCE [LARGE SCALE GENOMIC DNA]</scope>
    <source>
        <strain evidence="4 5">NBRC 15435</strain>
    </source>
</reference>
<organism evidence="4 5">
    <name type="scientific">Planotetraspora mira</name>
    <dbReference type="NCBI Taxonomy" id="58121"/>
    <lineage>
        <taxon>Bacteria</taxon>
        <taxon>Bacillati</taxon>
        <taxon>Actinomycetota</taxon>
        <taxon>Actinomycetes</taxon>
        <taxon>Streptosporangiales</taxon>
        <taxon>Streptosporangiaceae</taxon>
        <taxon>Planotetraspora</taxon>
    </lineage>
</organism>
<sequence>MLDDDDVEAFERHLDGCAQCQSELLESHDVPGMLDAVKADSVSPERTRP</sequence>
<dbReference type="EMBL" id="BOOO01000038">
    <property type="protein sequence ID" value="GII33115.1"/>
    <property type="molecule type" value="Genomic_DNA"/>
</dbReference>
<evidence type="ECO:0000259" key="3">
    <source>
        <dbReference type="Pfam" id="PF13490"/>
    </source>
</evidence>
<dbReference type="InterPro" id="IPR041916">
    <property type="entry name" value="Anti_sigma_zinc_sf"/>
</dbReference>
<keyword evidence="1" id="KW-0805">Transcription regulation</keyword>
<keyword evidence="5" id="KW-1185">Reference proteome</keyword>
<dbReference type="AlphaFoldDB" id="A0A8J3TUC8"/>
<protein>
    <recommendedName>
        <fullName evidence="3">Putative zinc-finger domain-containing protein</fullName>
    </recommendedName>
</protein>
<evidence type="ECO:0000256" key="1">
    <source>
        <dbReference type="ARBA" id="ARBA00023015"/>
    </source>
</evidence>